<dbReference type="InterPro" id="IPR036188">
    <property type="entry name" value="FAD/NAD-bd_sf"/>
</dbReference>
<dbReference type="NCBIfam" id="TIGR01813">
    <property type="entry name" value="flavo_cyto_c"/>
    <property type="match status" value="1"/>
</dbReference>
<dbReference type="InterPro" id="IPR006311">
    <property type="entry name" value="TAT_signal"/>
</dbReference>
<evidence type="ECO:0000259" key="6">
    <source>
        <dbReference type="Pfam" id="PF00890"/>
    </source>
</evidence>
<feature type="chain" id="PRO_5022252731" evidence="5">
    <location>
        <begin position="28"/>
        <end position="512"/>
    </location>
</feature>
<dbReference type="SUPFAM" id="SSF51905">
    <property type="entry name" value="FAD/NAD(P)-binding domain"/>
    <property type="match status" value="1"/>
</dbReference>
<feature type="domain" description="FAD-dependent oxidoreductase 2 FAD-binding" evidence="6">
    <location>
        <begin position="43"/>
        <end position="497"/>
    </location>
</feature>
<evidence type="ECO:0000256" key="2">
    <source>
        <dbReference type="ARBA" id="ARBA00022630"/>
    </source>
</evidence>
<dbReference type="Proteomes" id="UP000190868">
    <property type="component" value="Chromosome"/>
</dbReference>
<protein>
    <submittedName>
        <fullName evidence="7">Flavocytochrome c</fullName>
    </submittedName>
</protein>
<evidence type="ECO:0000256" key="5">
    <source>
        <dbReference type="RuleBase" id="RU366062"/>
    </source>
</evidence>
<feature type="signal peptide" evidence="5">
    <location>
        <begin position="1"/>
        <end position="27"/>
    </location>
</feature>
<evidence type="ECO:0000313" key="7">
    <source>
        <dbReference type="EMBL" id="AQW87049.1"/>
    </source>
</evidence>
<dbReference type="GO" id="GO:0016491">
    <property type="term" value="F:oxidoreductase activity"/>
    <property type="evidence" value="ECO:0007669"/>
    <property type="project" value="UniProtKB-KW"/>
</dbReference>
<evidence type="ECO:0000256" key="3">
    <source>
        <dbReference type="ARBA" id="ARBA00022827"/>
    </source>
</evidence>
<sequence>MSNISRRDMLKMSMIGAGALAFSGVNASATLNSKDIKFDEEYDVVVIGSGYAGMAAAITSAEKGLKVLVIEKMGRLGGNSVINGGLFAVVNSPKQKIEGIKDSFETYMNDCLKAGLQINHPENLKIIADRGNDALKLTEKCGAKYFEKLSHLGGHSVPRTYLSANSSGSGILQPMIEYFSKLDNGTIKRRTKFDDFILDDLGRVIGISARENYKFDSKLLDDHMENKTGEQKYFKAKKGVVLAAGGFSRDVFLRNMQDPGIPVDTDSINQPGATGEVLMKTFELGAVPIHLSWIQFGPWACPDEKGFGSASNFNINATFRYGISVNPKTGKRFMNELADRRTRAQAMFKVINGDEKNYPINICDQAGVDKITPEIAEKAVNSGVVKKFNSIEDIAKEYNISASELKKTINAYNSYVMSKKDPEFSKPVHTLEGVQIIKAPFYATKGVPKLHHTMGGLKINEKAQVVSTITRKPIPGLYAAGEITGGTHGASRLGSCAIPDCLVFGMIAGENI</sequence>
<evidence type="ECO:0000256" key="4">
    <source>
        <dbReference type="ARBA" id="ARBA00023002"/>
    </source>
</evidence>
<dbReference type="PANTHER" id="PTHR43400">
    <property type="entry name" value="FUMARATE REDUCTASE"/>
    <property type="match status" value="1"/>
</dbReference>
<dbReference type="PROSITE" id="PS51318">
    <property type="entry name" value="TAT"/>
    <property type="match status" value="1"/>
</dbReference>
<dbReference type="RefSeq" id="WP_078424191.1">
    <property type="nucleotide sequence ID" value="NZ_CP017258.1"/>
</dbReference>
<keyword evidence="2 5" id="KW-0285">Flavoprotein</keyword>
<keyword evidence="8" id="KW-1185">Reference proteome</keyword>
<dbReference type="AlphaFoldDB" id="A0A1S6U5T0"/>
<keyword evidence="3 5" id="KW-0274">FAD</keyword>
<dbReference type="InterPro" id="IPR010960">
    <property type="entry name" value="Flavocytochrome_c"/>
</dbReference>
<comment type="cofactor">
    <cofactor evidence="1">
        <name>FAD</name>
        <dbReference type="ChEBI" id="CHEBI:57692"/>
    </cofactor>
</comment>
<evidence type="ECO:0000313" key="8">
    <source>
        <dbReference type="Proteomes" id="UP000190868"/>
    </source>
</evidence>
<dbReference type="InterPro" id="IPR003953">
    <property type="entry name" value="FAD-dep_OxRdtase_2_FAD-bd"/>
</dbReference>
<dbReference type="SUPFAM" id="SSF56425">
    <property type="entry name" value="Succinate dehydrogenase/fumarate reductase flavoprotein, catalytic domain"/>
    <property type="match status" value="1"/>
</dbReference>
<accession>A0A1S6U5T0</accession>
<name>A0A1S6U5T0_9BACT</name>
<keyword evidence="4 5" id="KW-0560">Oxidoreductase</keyword>
<reference evidence="8" key="1">
    <citation type="submission" date="2016-09" db="EMBL/GenBank/DDBJ databases">
        <title>Comparative genomics of the Campylobacter concisus group.</title>
        <authorList>
            <person name="Miller W.G."/>
            <person name="Yee E."/>
            <person name="Chapman M.H."/>
            <person name="Huynh S."/>
            <person name="Bono J.L."/>
            <person name="On S.L.W."/>
            <person name="StLeger J."/>
            <person name="Foster G."/>
            <person name="Parker C.T."/>
        </authorList>
    </citation>
    <scope>NUCLEOTIDE SEQUENCE [LARGE SCALE GENOMIC DNA]</scope>
    <source>
        <strain evidence="8">RM18021</strain>
    </source>
</reference>
<evidence type="ECO:0000256" key="1">
    <source>
        <dbReference type="ARBA" id="ARBA00001974"/>
    </source>
</evidence>
<dbReference type="PRINTS" id="PR00411">
    <property type="entry name" value="PNDRDTASEI"/>
</dbReference>
<dbReference type="GO" id="GO:0010181">
    <property type="term" value="F:FMN binding"/>
    <property type="evidence" value="ECO:0007669"/>
    <property type="project" value="InterPro"/>
</dbReference>
<proteinExistence type="inferred from homology"/>
<comment type="similarity">
    <text evidence="5">Belongs to the FAD-dependent oxidoreductase 2 family. FRD/SDH subfamily.</text>
</comment>
<organism evidence="7 8">
    <name type="scientific">Campylobacter pinnipediorum subsp. caledonicus</name>
    <dbReference type="NCBI Taxonomy" id="1874362"/>
    <lineage>
        <taxon>Bacteria</taxon>
        <taxon>Pseudomonadati</taxon>
        <taxon>Campylobacterota</taxon>
        <taxon>Epsilonproteobacteria</taxon>
        <taxon>Campylobacterales</taxon>
        <taxon>Campylobacteraceae</taxon>
        <taxon>Campylobacter</taxon>
    </lineage>
</organism>
<dbReference type="PANTHER" id="PTHR43400:SF7">
    <property type="entry name" value="FAD-DEPENDENT OXIDOREDUCTASE 2 FAD BINDING DOMAIN-CONTAINING PROTEIN"/>
    <property type="match status" value="1"/>
</dbReference>
<keyword evidence="5" id="KW-0732">Signal</keyword>
<dbReference type="InterPro" id="IPR050315">
    <property type="entry name" value="FAD-oxidoreductase_2"/>
</dbReference>
<dbReference type="Gene3D" id="3.50.50.60">
    <property type="entry name" value="FAD/NAD(P)-binding domain"/>
    <property type="match status" value="1"/>
</dbReference>
<dbReference type="EMBL" id="CP017258">
    <property type="protein sequence ID" value="AQW87049.1"/>
    <property type="molecule type" value="Genomic_DNA"/>
</dbReference>
<dbReference type="Pfam" id="PF00890">
    <property type="entry name" value="FAD_binding_2"/>
    <property type="match status" value="1"/>
</dbReference>
<dbReference type="Gene3D" id="3.90.700.10">
    <property type="entry name" value="Succinate dehydrogenase/fumarate reductase flavoprotein, catalytic domain"/>
    <property type="match status" value="1"/>
</dbReference>
<dbReference type="InterPro" id="IPR027477">
    <property type="entry name" value="Succ_DH/fumarate_Rdtase_cat_sf"/>
</dbReference>
<gene>
    <name evidence="7" type="ORF">CPIN18021_0197</name>
</gene>